<keyword evidence="2" id="KW-1185">Reference proteome</keyword>
<accession>A0ABR4B3K0</accession>
<dbReference type="Proteomes" id="UP001590951">
    <property type="component" value="Unassembled WGS sequence"/>
</dbReference>
<protein>
    <recommendedName>
        <fullName evidence="3">BTB domain-containing protein</fullName>
    </recommendedName>
</protein>
<sequence length="180" mass="20117">MILELAYRNSFGPHSPGLCRGCQIIVHHPQSLFRNAASYFKAALDGEFLEAEKNILDLPADSALVFKRLLPCFYTDSLYEKSECISAIAHLQTSADIYIFGDAPGMLDPENRVKEALIDKQIAENAIPAAIFNRIYGNLSDNSPLRKLFGDMSAWVAWMIGSRSRRQRICAPRSVYISST</sequence>
<evidence type="ECO:0000313" key="1">
    <source>
        <dbReference type="EMBL" id="KAL2051439.1"/>
    </source>
</evidence>
<dbReference type="Gene3D" id="3.30.710.10">
    <property type="entry name" value="Potassium Channel Kv1.1, Chain A"/>
    <property type="match status" value="1"/>
</dbReference>
<organism evidence="1 2">
    <name type="scientific">Lepraria finkii</name>
    <dbReference type="NCBI Taxonomy" id="1340010"/>
    <lineage>
        <taxon>Eukaryota</taxon>
        <taxon>Fungi</taxon>
        <taxon>Dikarya</taxon>
        <taxon>Ascomycota</taxon>
        <taxon>Pezizomycotina</taxon>
        <taxon>Lecanoromycetes</taxon>
        <taxon>OSLEUM clade</taxon>
        <taxon>Lecanoromycetidae</taxon>
        <taxon>Lecanorales</taxon>
        <taxon>Lecanorineae</taxon>
        <taxon>Stereocaulaceae</taxon>
        <taxon>Lepraria</taxon>
    </lineage>
</organism>
<dbReference type="CDD" id="cd18186">
    <property type="entry name" value="BTB_POZ_ZBTB_KLHL-like"/>
    <property type="match status" value="1"/>
</dbReference>
<comment type="caution">
    <text evidence="1">The sequence shown here is derived from an EMBL/GenBank/DDBJ whole genome shotgun (WGS) entry which is preliminary data.</text>
</comment>
<dbReference type="InterPro" id="IPR011333">
    <property type="entry name" value="SKP1/BTB/POZ_sf"/>
</dbReference>
<dbReference type="EMBL" id="JBHFEH010000035">
    <property type="protein sequence ID" value="KAL2051439.1"/>
    <property type="molecule type" value="Genomic_DNA"/>
</dbReference>
<reference evidence="1 2" key="1">
    <citation type="submission" date="2024-09" db="EMBL/GenBank/DDBJ databases">
        <title>Rethinking Asexuality: The Enigmatic Case of Functional Sexual Genes in Lepraria (Stereocaulaceae).</title>
        <authorList>
            <person name="Doellman M."/>
            <person name="Sun Y."/>
            <person name="Barcenas-Pena A."/>
            <person name="Lumbsch H.T."/>
            <person name="Grewe F."/>
        </authorList>
    </citation>
    <scope>NUCLEOTIDE SEQUENCE [LARGE SCALE GENOMIC DNA]</scope>
    <source>
        <strain evidence="1 2">Grewe 0041</strain>
    </source>
</reference>
<proteinExistence type="predicted"/>
<gene>
    <name evidence="1" type="ORF">ABVK25_008306</name>
</gene>
<evidence type="ECO:0000313" key="2">
    <source>
        <dbReference type="Proteomes" id="UP001590951"/>
    </source>
</evidence>
<name>A0ABR4B3K0_9LECA</name>
<evidence type="ECO:0008006" key="3">
    <source>
        <dbReference type="Google" id="ProtNLM"/>
    </source>
</evidence>